<evidence type="ECO:0000256" key="1">
    <source>
        <dbReference type="SAM" id="MobiDB-lite"/>
    </source>
</evidence>
<reference evidence="2" key="1">
    <citation type="submission" date="2018-05" db="EMBL/GenBank/DDBJ databases">
        <authorList>
            <person name="Lanie J.A."/>
            <person name="Ng W.-L."/>
            <person name="Kazmierczak K.M."/>
            <person name="Andrzejewski T.M."/>
            <person name="Davidsen T.M."/>
            <person name="Wayne K.J."/>
            <person name="Tettelin H."/>
            <person name="Glass J.I."/>
            <person name="Rusch D."/>
            <person name="Podicherti R."/>
            <person name="Tsui H.-C.T."/>
            <person name="Winkler M.E."/>
        </authorList>
    </citation>
    <scope>NUCLEOTIDE SEQUENCE</scope>
</reference>
<dbReference type="AlphaFoldDB" id="A0A381ZA08"/>
<accession>A0A381ZA08</accession>
<organism evidence="2">
    <name type="scientific">marine metagenome</name>
    <dbReference type="NCBI Taxonomy" id="408172"/>
    <lineage>
        <taxon>unclassified sequences</taxon>
        <taxon>metagenomes</taxon>
        <taxon>ecological metagenomes</taxon>
    </lineage>
</organism>
<name>A0A381ZA08_9ZZZZ</name>
<proteinExistence type="predicted"/>
<sequence>MNLNEGGNIFRGPDGKPTTQRINQADVDPTIAWLEKVTGLSLQSNKLGTTGIKSTSGDIDVAVDQNKITKDQLVTKLTQWAQANKQDPSKWIKKSGISVHFKTPINGSAKNGYVQTDLMFGDPNWMSWSLKGSAPGSNYTGADRHVFIASISKARGYKWSHKAGLLKRTTNEPVSKNPDEIASLLLGRNAKGSDLDSVENIHNNIKGASDYEELVADFRDSLAKIGKKLPEHVIEGVPVWFRSLINRIK</sequence>
<protein>
    <submittedName>
        <fullName evidence="2">Uncharacterized protein</fullName>
    </submittedName>
</protein>
<evidence type="ECO:0000313" key="2">
    <source>
        <dbReference type="EMBL" id="SVA86126.1"/>
    </source>
</evidence>
<feature type="region of interest" description="Disordered" evidence="1">
    <location>
        <begin position="1"/>
        <end position="21"/>
    </location>
</feature>
<gene>
    <name evidence="2" type="ORF">METZ01_LOCUS138980</name>
</gene>
<dbReference type="EMBL" id="UINC01020530">
    <property type="protein sequence ID" value="SVA86126.1"/>
    <property type="molecule type" value="Genomic_DNA"/>
</dbReference>